<reference evidence="1 2" key="1">
    <citation type="submission" date="2019-05" db="EMBL/GenBank/DDBJ databases">
        <title>Emergence of the Ug99 lineage of the wheat stem rust pathogen through somatic hybridization.</title>
        <authorList>
            <person name="Li F."/>
            <person name="Upadhyaya N.M."/>
            <person name="Sperschneider J."/>
            <person name="Matny O."/>
            <person name="Nguyen-Phuc H."/>
            <person name="Mago R."/>
            <person name="Raley C."/>
            <person name="Miller M.E."/>
            <person name="Silverstein K.A.T."/>
            <person name="Henningsen E."/>
            <person name="Hirsch C.D."/>
            <person name="Visser B."/>
            <person name="Pretorius Z.A."/>
            <person name="Steffenson B.J."/>
            <person name="Schwessinger B."/>
            <person name="Dodds P.N."/>
            <person name="Figueroa M."/>
        </authorList>
    </citation>
    <scope>NUCLEOTIDE SEQUENCE [LARGE SCALE GENOMIC DNA]</scope>
    <source>
        <strain evidence="1">21-0</strain>
    </source>
</reference>
<name>A0A5B0MDM1_PUCGR</name>
<protein>
    <submittedName>
        <fullName evidence="1">Uncharacterized protein</fullName>
    </submittedName>
</protein>
<proteinExistence type="predicted"/>
<dbReference type="EMBL" id="VSWC01000157">
    <property type="protein sequence ID" value="KAA1074319.1"/>
    <property type="molecule type" value="Genomic_DNA"/>
</dbReference>
<dbReference type="AlphaFoldDB" id="A0A5B0MDM1"/>
<dbReference type="Proteomes" id="UP000324748">
    <property type="component" value="Unassembled WGS sequence"/>
</dbReference>
<evidence type="ECO:0000313" key="2">
    <source>
        <dbReference type="Proteomes" id="UP000324748"/>
    </source>
</evidence>
<comment type="caution">
    <text evidence="1">The sequence shown here is derived from an EMBL/GenBank/DDBJ whole genome shotgun (WGS) entry which is preliminary data.</text>
</comment>
<evidence type="ECO:0000313" key="1">
    <source>
        <dbReference type="EMBL" id="KAA1074319.1"/>
    </source>
</evidence>
<gene>
    <name evidence="1" type="ORF">PGT21_001111</name>
</gene>
<accession>A0A5B0MDM1</accession>
<organism evidence="1 2">
    <name type="scientific">Puccinia graminis f. sp. tritici</name>
    <dbReference type="NCBI Taxonomy" id="56615"/>
    <lineage>
        <taxon>Eukaryota</taxon>
        <taxon>Fungi</taxon>
        <taxon>Dikarya</taxon>
        <taxon>Basidiomycota</taxon>
        <taxon>Pucciniomycotina</taxon>
        <taxon>Pucciniomycetes</taxon>
        <taxon>Pucciniales</taxon>
        <taxon>Pucciniaceae</taxon>
        <taxon>Puccinia</taxon>
    </lineage>
</organism>
<keyword evidence="2" id="KW-1185">Reference proteome</keyword>
<sequence>MYNQARHLVHESRGLRLPPSVRFMWFNRPRISKTNIENPSATWGNESLMQLIRDAERVQSTWFLLITCRLLMIMSHHQDKCASLPSMGINVLEV</sequence>